<dbReference type="AlphaFoldDB" id="A0A0E9TBL2"/>
<accession>A0A0E9TBL2</accession>
<proteinExistence type="predicted"/>
<evidence type="ECO:0000313" key="1">
    <source>
        <dbReference type="EMBL" id="JAH50807.1"/>
    </source>
</evidence>
<organism evidence="1">
    <name type="scientific">Anguilla anguilla</name>
    <name type="common">European freshwater eel</name>
    <name type="synonym">Muraena anguilla</name>
    <dbReference type="NCBI Taxonomy" id="7936"/>
    <lineage>
        <taxon>Eukaryota</taxon>
        <taxon>Metazoa</taxon>
        <taxon>Chordata</taxon>
        <taxon>Craniata</taxon>
        <taxon>Vertebrata</taxon>
        <taxon>Euteleostomi</taxon>
        <taxon>Actinopterygii</taxon>
        <taxon>Neopterygii</taxon>
        <taxon>Teleostei</taxon>
        <taxon>Anguilliformes</taxon>
        <taxon>Anguillidae</taxon>
        <taxon>Anguilla</taxon>
    </lineage>
</organism>
<dbReference type="EMBL" id="GBXM01057770">
    <property type="protein sequence ID" value="JAH50807.1"/>
    <property type="molecule type" value="Transcribed_RNA"/>
</dbReference>
<name>A0A0E9TBL2_ANGAN</name>
<reference evidence="1" key="1">
    <citation type="submission" date="2014-11" db="EMBL/GenBank/DDBJ databases">
        <authorList>
            <person name="Amaro Gonzalez C."/>
        </authorList>
    </citation>
    <scope>NUCLEOTIDE SEQUENCE</scope>
</reference>
<reference evidence="1" key="2">
    <citation type="journal article" date="2015" name="Fish Shellfish Immunol.">
        <title>Early steps in the European eel (Anguilla anguilla)-Vibrio vulnificus interaction in the gills: Role of the RtxA13 toxin.</title>
        <authorList>
            <person name="Callol A."/>
            <person name="Pajuelo D."/>
            <person name="Ebbesson L."/>
            <person name="Teles M."/>
            <person name="MacKenzie S."/>
            <person name="Amaro C."/>
        </authorList>
    </citation>
    <scope>NUCLEOTIDE SEQUENCE</scope>
</reference>
<sequence>MLPQDTLRDLTLPSEVDRRLIHYVIHVTLRAPPMTHCQKLMRTESANSLVS</sequence>
<protein>
    <submittedName>
        <fullName evidence="1">Uncharacterized protein</fullName>
    </submittedName>
</protein>